<evidence type="ECO:0000256" key="1">
    <source>
        <dbReference type="ARBA" id="ARBA00000085"/>
    </source>
</evidence>
<dbReference type="InterPro" id="IPR003660">
    <property type="entry name" value="HAMP_dom"/>
</dbReference>
<dbReference type="Gene3D" id="1.10.287.130">
    <property type="match status" value="1"/>
</dbReference>
<evidence type="ECO:0000313" key="15">
    <source>
        <dbReference type="Proteomes" id="UP001597463"/>
    </source>
</evidence>
<evidence type="ECO:0000256" key="8">
    <source>
        <dbReference type="ARBA" id="ARBA00022989"/>
    </source>
</evidence>
<keyword evidence="6 11" id="KW-0812">Transmembrane</keyword>
<dbReference type="EC" id="2.7.13.3" evidence="3"/>
<dbReference type="SUPFAM" id="SSF47384">
    <property type="entry name" value="Homodimeric domain of signal transducing histidine kinase"/>
    <property type="match status" value="1"/>
</dbReference>
<keyword evidence="9" id="KW-0902">Two-component regulatory system</keyword>
<dbReference type="Pfam" id="PF00512">
    <property type="entry name" value="HisKA"/>
    <property type="match status" value="1"/>
</dbReference>
<evidence type="ECO:0000256" key="4">
    <source>
        <dbReference type="ARBA" id="ARBA00022553"/>
    </source>
</evidence>
<proteinExistence type="predicted"/>
<dbReference type="InterPro" id="IPR004358">
    <property type="entry name" value="Sig_transdc_His_kin-like_C"/>
</dbReference>
<evidence type="ECO:0000256" key="9">
    <source>
        <dbReference type="ARBA" id="ARBA00023012"/>
    </source>
</evidence>
<dbReference type="Pfam" id="PF02518">
    <property type="entry name" value="HATPase_c"/>
    <property type="match status" value="1"/>
</dbReference>
<dbReference type="InterPro" id="IPR005467">
    <property type="entry name" value="His_kinase_dom"/>
</dbReference>
<accession>A0ABW5UMX7</accession>
<dbReference type="GO" id="GO:0005524">
    <property type="term" value="F:ATP binding"/>
    <property type="evidence" value="ECO:0007669"/>
    <property type="project" value="UniProtKB-KW"/>
</dbReference>
<dbReference type="RefSeq" id="WP_066477582.1">
    <property type="nucleotide sequence ID" value="NZ_BCNT01000007.1"/>
</dbReference>
<name>A0ABW5UMX7_9BURK</name>
<dbReference type="SMART" id="SM00388">
    <property type="entry name" value="HisKA"/>
    <property type="match status" value="1"/>
</dbReference>
<comment type="subcellular location">
    <subcellularLocation>
        <location evidence="2">Membrane</location>
        <topology evidence="2">Multi-pass membrane protein</topology>
    </subcellularLocation>
</comment>
<keyword evidence="14" id="KW-0547">Nucleotide-binding</keyword>
<evidence type="ECO:0000256" key="10">
    <source>
        <dbReference type="ARBA" id="ARBA00023136"/>
    </source>
</evidence>
<dbReference type="EMBL" id="JBHUMV010000004">
    <property type="protein sequence ID" value="MFD2754506.1"/>
    <property type="molecule type" value="Genomic_DNA"/>
</dbReference>
<dbReference type="PRINTS" id="PR00344">
    <property type="entry name" value="BCTRLSENSOR"/>
</dbReference>
<feature type="domain" description="HAMP" evidence="13">
    <location>
        <begin position="186"/>
        <end position="238"/>
    </location>
</feature>
<evidence type="ECO:0000256" key="7">
    <source>
        <dbReference type="ARBA" id="ARBA00022777"/>
    </source>
</evidence>
<dbReference type="PROSITE" id="PS50885">
    <property type="entry name" value="HAMP"/>
    <property type="match status" value="1"/>
</dbReference>
<dbReference type="Gene3D" id="3.30.565.10">
    <property type="entry name" value="Histidine kinase-like ATPase, C-terminal domain"/>
    <property type="match status" value="1"/>
</dbReference>
<evidence type="ECO:0000256" key="6">
    <source>
        <dbReference type="ARBA" id="ARBA00022692"/>
    </source>
</evidence>
<dbReference type="InterPro" id="IPR050428">
    <property type="entry name" value="TCS_sensor_his_kinase"/>
</dbReference>
<dbReference type="InterPro" id="IPR003594">
    <property type="entry name" value="HATPase_dom"/>
</dbReference>
<keyword evidence="14" id="KW-0067">ATP-binding</keyword>
<keyword evidence="7" id="KW-0418">Kinase</keyword>
<dbReference type="InterPro" id="IPR036097">
    <property type="entry name" value="HisK_dim/P_sf"/>
</dbReference>
<feature type="transmembrane region" description="Helical" evidence="11">
    <location>
        <begin position="29"/>
        <end position="49"/>
    </location>
</feature>
<evidence type="ECO:0000256" key="5">
    <source>
        <dbReference type="ARBA" id="ARBA00022679"/>
    </source>
</evidence>
<organism evidence="14 15">
    <name type="scientific">Comamonas terrae</name>
    <dbReference type="NCBI Taxonomy" id="673548"/>
    <lineage>
        <taxon>Bacteria</taxon>
        <taxon>Pseudomonadati</taxon>
        <taxon>Pseudomonadota</taxon>
        <taxon>Betaproteobacteria</taxon>
        <taxon>Burkholderiales</taxon>
        <taxon>Comamonadaceae</taxon>
        <taxon>Comamonas</taxon>
    </lineage>
</organism>
<evidence type="ECO:0000313" key="14">
    <source>
        <dbReference type="EMBL" id="MFD2754506.1"/>
    </source>
</evidence>
<dbReference type="Proteomes" id="UP001597463">
    <property type="component" value="Unassembled WGS sequence"/>
</dbReference>
<evidence type="ECO:0000259" key="13">
    <source>
        <dbReference type="PROSITE" id="PS50885"/>
    </source>
</evidence>
<evidence type="ECO:0000256" key="3">
    <source>
        <dbReference type="ARBA" id="ARBA00012438"/>
    </source>
</evidence>
<dbReference type="InterPro" id="IPR036890">
    <property type="entry name" value="HATPase_C_sf"/>
</dbReference>
<dbReference type="CDD" id="cd00075">
    <property type="entry name" value="HATPase"/>
    <property type="match status" value="1"/>
</dbReference>
<dbReference type="InterPro" id="IPR003661">
    <property type="entry name" value="HisK_dim/P_dom"/>
</dbReference>
<dbReference type="PROSITE" id="PS50109">
    <property type="entry name" value="HIS_KIN"/>
    <property type="match status" value="1"/>
</dbReference>
<keyword evidence="4" id="KW-0597">Phosphoprotein</keyword>
<feature type="transmembrane region" description="Helical" evidence="11">
    <location>
        <begin position="162"/>
        <end position="185"/>
    </location>
</feature>
<keyword evidence="15" id="KW-1185">Reference proteome</keyword>
<gene>
    <name evidence="14" type="ORF">ACFSW6_10440</name>
</gene>
<keyword evidence="10 11" id="KW-0472">Membrane</keyword>
<evidence type="ECO:0000256" key="11">
    <source>
        <dbReference type="SAM" id="Phobius"/>
    </source>
</evidence>
<keyword evidence="5" id="KW-0808">Transferase</keyword>
<dbReference type="PANTHER" id="PTHR45436:SF15">
    <property type="entry name" value="SENSOR HISTIDINE KINASE CUSS"/>
    <property type="match status" value="1"/>
</dbReference>
<sequence length="480" mass="51434">MTAAAPLGFSSAARHWLRRCLPGSLGARLLLFIGAAIVLTALLQGVLAYRNALAQTDTLFDYQMQQTAFALRAGLPVDARGRPQGTPPEDENNEFIVQVWTNEGLRIFESAFGTALPQMAVLGFADVPARGTMYRVFSLQTRSQVIQVAQDMHVRTALAREAALRSLWPIALLAPLLALAVWWVVRRSLAPVQRVRRELAMRQPQDLAPVPVAGLPEEMQPLVREFNALLQRVDQAFEAQQHFVADAAHELRSPLAALQLQLQALQRAPGPAERELAQQRLAAGIERAKHLVEQLLALARQEARGTPTPAQAAAGQGAGAGLVDLRALAEQVLAETAVMAQARQLDVGLSEAPQLQHSFAVAADPQAMATLLRNLLDNAIKYVPAGGRVDVGWSQDAQGRALVVEDSGPGIAEHERERVVQRFVRGHDAGGMAGGSGLGLAIVQSIARSAGAQLLLDASPSLGGLRVRILWPAQAPAAQA</sequence>
<dbReference type="CDD" id="cd00082">
    <property type="entry name" value="HisKA"/>
    <property type="match status" value="1"/>
</dbReference>
<comment type="caution">
    <text evidence="14">The sequence shown here is derived from an EMBL/GenBank/DDBJ whole genome shotgun (WGS) entry which is preliminary data.</text>
</comment>
<dbReference type="SMART" id="SM00387">
    <property type="entry name" value="HATPase_c"/>
    <property type="match status" value="1"/>
</dbReference>
<reference evidence="15" key="1">
    <citation type="journal article" date="2019" name="Int. J. Syst. Evol. Microbiol.">
        <title>The Global Catalogue of Microorganisms (GCM) 10K type strain sequencing project: providing services to taxonomists for standard genome sequencing and annotation.</title>
        <authorList>
            <consortium name="The Broad Institute Genomics Platform"/>
            <consortium name="The Broad Institute Genome Sequencing Center for Infectious Disease"/>
            <person name="Wu L."/>
            <person name="Ma J."/>
        </authorList>
    </citation>
    <scope>NUCLEOTIDE SEQUENCE [LARGE SCALE GENOMIC DNA]</scope>
    <source>
        <strain evidence="15">TISTR 1906</strain>
    </source>
</reference>
<evidence type="ECO:0000256" key="2">
    <source>
        <dbReference type="ARBA" id="ARBA00004141"/>
    </source>
</evidence>
<dbReference type="SUPFAM" id="SSF55874">
    <property type="entry name" value="ATPase domain of HSP90 chaperone/DNA topoisomerase II/histidine kinase"/>
    <property type="match status" value="1"/>
</dbReference>
<protein>
    <recommendedName>
        <fullName evidence="3">histidine kinase</fullName>
        <ecNumber evidence="3">2.7.13.3</ecNumber>
    </recommendedName>
</protein>
<dbReference type="PANTHER" id="PTHR45436">
    <property type="entry name" value="SENSOR HISTIDINE KINASE YKOH"/>
    <property type="match status" value="1"/>
</dbReference>
<comment type="catalytic activity">
    <reaction evidence="1">
        <text>ATP + protein L-histidine = ADP + protein N-phospho-L-histidine.</text>
        <dbReference type="EC" id="2.7.13.3"/>
    </reaction>
</comment>
<keyword evidence="8 11" id="KW-1133">Transmembrane helix</keyword>
<evidence type="ECO:0000259" key="12">
    <source>
        <dbReference type="PROSITE" id="PS50109"/>
    </source>
</evidence>
<feature type="domain" description="Histidine kinase" evidence="12">
    <location>
        <begin position="246"/>
        <end position="475"/>
    </location>
</feature>